<feature type="domain" description="Flavin reductase like" evidence="3">
    <location>
        <begin position="11"/>
        <end position="158"/>
    </location>
</feature>
<dbReference type="GO" id="GO:0042602">
    <property type="term" value="F:riboflavin reductase (NADPH) activity"/>
    <property type="evidence" value="ECO:0007669"/>
    <property type="project" value="TreeGrafter"/>
</dbReference>
<dbReference type="RefSeq" id="WP_161896592.1">
    <property type="nucleotide sequence ID" value="NZ_BJOV01000005.1"/>
</dbReference>
<dbReference type="EMBL" id="BJOV01000005">
    <property type="protein sequence ID" value="GEE03023.1"/>
    <property type="molecule type" value="Genomic_DNA"/>
</dbReference>
<gene>
    <name evidence="4" type="ORF">nbrc107696_34690</name>
</gene>
<keyword evidence="5" id="KW-1185">Reference proteome</keyword>
<dbReference type="SUPFAM" id="SSF50475">
    <property type="entry name" value="FMN-binding split barrel"/>
    <property type="match status" value="1"/>
</dbReference>
<dbReference type="AlphaFoldDB" id="A0A7I9VD50"/>
<dbReference type="Gene3D" id="2.30.110.10">
    <property type="entry name" value="Electron Transport, Fmn-binding Protein, Chain A"/>
    <property type="match status" value="1"/>
</dbReference>
<dbReference type="InterPro" id="IPR012349">
    <property type="entry name" value="Split_barrel_FMN-bd"/>
</dbReference>
<comment type="caution">
    <text evidence="4">The sequence shown here is derived from an EMBL/GenBank/DDBJ whole genome shotgun (WGS) entry which is preliminary data.</text>
</comment>
<comment type="similarity">
    <text evidence="1">Belongs to the non-flavoprotein flavin reductase family.</text>
</comment>
<dbReference type="Proteomes" id="UP000444960">
    <property type="component" value="Unassembled WGS sequence"/>
</dbReference>
<sequence>MSADASLYDAFAKLGSGVCLVTVNDDGRDVGFVAASVLTASVDPFAIAVSVGGRRPGLSAIMAGRPWALSVLSVDHLPLVETLTGPTSPAERSEALAAAGAHRSPEGVLWVPDSLASVWCTTSSTMPVNDQVLIVGDVVRGSSRDGTPLLRWDHGFHTTGDVRESRAA</sequence>
<evidence type="ECO:0000256" key="2">
    <source>
        <dbReference type="ARBA" id="ARBA00023002"/>
    </source>
</evidence>
<dbReference type="SMART" id="SM00903">
    <property type="entry name" value="Flavin_Reduct"/>
    <property type="match status" value="1"/>
</dbReference>
<protein>
    <recommendedName>
        <fullName evidence="3">Flavin reductase like domain-containing protein</fullName>
    </recommendedName>
</protein>
<evidence type="ECO:0000256" key="1">
    <source>
        <dbReference type="ARBA" id="ARBA00008898"/>
    </source>
</evidence>
<dbReference type="GO" id="GO:0010181">
    <property type="term" value="F:FMN binding"/>
    <property type="evidence" value="ECO:0007669"/>
    <property type="project" value="InterPro"/>
</dbReference>
<dbReference type="InterPro" id="IPR050268">
    <property type="entry name" value="NADH-dep_flavin_reductase"/>
</dbReference>
<dbReference type="PANTHER" id="PTHR30466:SF1">
    <property type="entry name" value="FMN REDUCTASE (NADH) RUTF"/>
    <property type="match status" value="1"/>
</dbReference>
<reference evidence="5" key="1">
    <citation type="submission" date="2019-06" db="EMBL/GenBank/DDBJ databases">
        <title>Gordonia isolated from sludge of a wastewater treatment plant.</title>
        <authorList>
            <person name="Tamura T."/>
            <person name="Aoyama K."/>
            <person name="Kang Y."/>
            <person name="Saito S."/>
            <person name="Akiyama N."/>
            <person name="Yazawa K."/>
            <person name="Gonoi T."/>
            <person name="Mikami Y."/>
        </authorList>
    </citation>
    <scope>NUCLEOTIDE SEQUENCE [LARGE SCALE GENOMIC DNA]</scope>
    <source>
        <strain evidence="5">NBRC 107696</strain>
    </source>
</reference>
<evidence type="ECO:0000259" key="3">
    <source>
        <dbReference type="SMART" id="SM00903"/>
    </source>
</evidence>
<keyword evidence="2" id="KW-0560">Oxidoreductase</keyword>
<proteinExistence type="inferred from homology"/>
<evidence type="ECO:0000313" key="4">
    <source>
        <dbReference type="EMBL" id="GEE03023.1"/>
    </source>
</evidence>
<dbReference type="PANTHER" id="PTHR30466">
    <property type="entry name" value="FLAVIN REDUCTASE"/>
    <property type="match status" value="1"/>
</dbReference>
<organism evidence="4 5">
    <name type="scientific">Gordonia spumicola</name>
    <dbReference type="NCBI Taxonomy" id="589161"/>
    <lineage>
        <taxon>Bacteria</taxon>
        <taxon>Bacillati</taxon>
        <taxon>Actinomycetota</taxon>
        <taxon>Actinomycetes</taxon>
        <taxon>Mycobacteriales</taxon>
        <taxon>Gordoniaceae</taxon>
        <taxon>Gordonia</taxon>
    </lineage>
</organism>
<dbReference type="OrthoDB" id="9792858at2"/>
<evidence type="ECO:0000313" key="5">
    <source>
        <dbReference type="Proteomes" id="UP000444960"/>
    </source>
</evidence>
<dbReference type="Pfam" id="PF01613">
    <property type="entry name" value="Flavin_Reduct"/>
    <property type="match status" value="1"/>
</dbReference>
<accession>A0A7I9VD50</accession>
<dbReference type="InterPro" id="IPR002563">
    <property type="entry name" value="Flavin_Rdtase-like_dom"/>
</dbReference>
<name>A0A7I9VD50_9ACTN</name>